<protein>
    <recommendedName>
        <fullName evidence="3">Lipoprotein</fullName>
    </recommendedName>
</protein>
<sequence length="252" mass="28305">MKINILPLLASLVITISGCKSNEENVTFAERVEKAHLAKEFSSKEAIQFDLKLEFGGTERMNAKFTLLTNSSKGVIEYTNGAKIVIDKDKVFYDSTIPNEEAVRFDAYTWSYFFLFPYKLTDPGTIWTAYDNKEKDSNKFLTEKLTFTSGTGDAPDDWYVVYADATTNLIDKAAYIVTVKSGKAEAEKNPHAIQYLDYTPINGIPVATKWIFWGWQEGKGLTDEIGHATLTNIKFVAVDADYFNAGADFKTK</sequence>
<comment type="caution">
    <text evidence="1">The sequence shown here is derived from an EMBL/GenBank/DDBJ whole genome shotgun (WGS) entry which is preliminary data.</text>
</comment>
<dbReference type="PROSITE" id="PS51257">
    <property type="entry name" value="PROKAR_LIPOPROTEIN"/>
    <property type="match status" value="1"/>
</dbReference>
<dbReference type="RefSeq" id="WP_187010620.1">
    <property type="nucleotide sequence ID" value="NZ_JACRUI010000004.1"/>
</dbReference>
<evidence type="ECO:0000313" key="2">
    <source>
        <dbReference type="Proteomes" id="UP000629963"/>
    </source>
</evidence>
<name>A0ABR7J9H1_9FLAO</name>
<organism evidence="1 2">
    <name type="scientific">Flavobacterium kayseriense</name>
    <dbReference type="NCBI Taxonomy" id="2764714"/>
    <lineage>
        <taxon>Bacteria</taxon>
        <taxon>Pseudomonadati</taxon>
        <taxon>Bacteroidota</taxon>
        <taxon>Flavobacteriia</taxon>
        <taxon>Flavobacteriales</taxon>
        <taxon>Flavobacteriaceae</taxon>
        <taxon>Flavobacterium</taxon>
    </lineage>
</organism>
<evidence type="ECO:0000313" key="1">
    <source>
        <dbReference type="EMBL" id="MBC5842121.1"/>
    </source>
</evidence>
<gene>
    <name evidence="1" type="ORF">H8R23_11950</name>
</gene>
<dbReference type="Proteomes" id="UP000629963">
    <property type="component" value="Unassembled WGS sequence"/>
</dbReference>
<dbReference type="EMBL" id="JACRUJ010000004">
    <property type="protein sequence ID" value="MBC5842121.1"/>
    <property type="molecule type" value="Genomic_DNA"/>
</dbReference>
<proteinExistence type="predicted"/>
<evidence type="ECO:0008006" key="3">
    <source>
        <dbReference type="Google" id="ProtNLM"/>
    </source>
</evidence>
<reference evidence="1 2" key="1">
    <citation type="submission" date="2020-08" db="EMBL/GenBank/DDBJ databases">
        <title>Description of novel Flavobacterium F-380 isolate.</title>
        <authorList>
            <person name="Saticioglu I.B."/>
            <person name="Duman M."/>
            <person name="Altun S."/>
        </authorList>
    </citation>
    <scope>NUCLEOTIDE SEQUENCE [LARGE SCALE GENOMIC DNA]</scope>
    <source>
        <strain evidence="1 2">F-380</strain>
    </source>
</reference>
<accession>A0ABR7J9H1</accession>
<keyword evidence="2" id="KW-1185">Reference proteome</keyword>